<keyword evidence="3" id="KW-1185">Reference proteome</keyword>
<dbReference type="PANTHER" id="PTHR12526">
    <property type="entry name" value="GLYCOSYLTRANSFERASE"/>
    <property type="match status" value="1"/>
</dbReference>
<dbReference type="SUPFAM" id="SSF53756">
    <property type="entry name" value="UDP-Glycosyltransferase/glycogen phosphorylase"/>
    <property type="match status" value="1"/>
</dbReference>
<reference evidence="2" key="2">
    <citation type="submission" date="2014-06" db="EMBL/GenBank/DDBJ databases">
        <title>Draft genome sequence of Clostridium spiroforme (DSM 1552).</title>
        <authorList>
            <person name="Sudarsanam P."/>
            <person name="Ley R."/>
            <person name="Guruge J."/>
            <person name="Turnbaugh P.J."/>
            <person name="Mahowald M."/>
            <person name="Liep D."/>
            <person name="Gordon J."/>
        </authorList>
    </citation>
    <scope>NUCLEOTIDE SEQUENCE</scope>
    <source>
        <strain evidence="2">DSM 1552</strain>
    </source>
</reference>
<dbReference type="Proteomes" id="UP000004910">
    <property type="component" value="Unassembled WGS sequence"/>
</dbReference>
<name>B1C0Q1_9FIRM</name>
<evidence type="ECO:0000313" key="2">
    <source>
        <dbReference type="EMBL" id="EDS75386.1"/>
    </source>
</evidence>
<accession>B1C0Q1</accession>
<gene>
    <name evidence="2" type="ORF">CLOSPI_00780</name>
</gene>
<dbReference type="eggNOG" id="COG0438">
    <property type="taxonomic scope" value="Bacteria"/>
</dbReference>
<dbReference type="InterPro" id="IPR001296">
    <property type="entry name" value="Glyco_trans_1"/>
</dbReference>
<keyword evidence="2" id="KW-0808">Transferase</keyword>
<sequence>MFPLRLKKFIKKKHYDLCLHTQIDKISLEILKKYCKKINIKLIYDAVEWFSPEQFKRGDKSISYKRNDSYNTKWIDKQYYVIAISEYLKKHFLDRNIKVLKIPVILDVQNIISKKNISNDKLVIMYAGSPGKKDYLFEILNGILLLKKEEQRKLKFIIIGVTREQLVNICSVENNIIDKLSEVIEIKGRISRADVLCELEKANFTILIRSEKQRYAKAGFPTKFVESLATGTPVISNLTSDLNDYLIDKTNSIVVDSCDERSICIAIKRALALSNNEKVYMCQEARKTAINYFDYRLFITPIKNFIFEIGKGEANDNFKKIKN</sequence>
<dbReference type="HOGENOM" id="CLU_009583_42_0_9"/>
<dbReference type="STRING" id="428126.CLOSPI_00780"/>
<feature type="domain" description="Glycosyl transferase family 1" evidence="1">
    <location>
        <begin position="109"/>
        <end position="287"/>
    </location>
</feature>
<dbReference type="EMBL" id="ABIK02000006">
    <property type="protein sequence ID" value="EDS75386.1"/>
    <property type="molecule type" value="Genomic_DNA"/>
</dbReference>
<keyword evidence="2" id="KW-0328">Glycosyltransferase</keyword>
<reference evidence="2" key="1">
    <citation type="submission" date="2008-02" db="EMBL/GenBank/DDBJ databases">
        <authorList>
            <person name="Fulton L."/>
            <person name="Clifton S."/>
            <person name="Fulton B."/>
            <person name="Xu J."/>
            <person name="Minx P."/>
            <person name="Pepin K.H."/>
            <person name="Johnson M."/>
            <person name="Thiruvilangam P."/>
            <person name="Bhonagiri V."/>
            <person name="Nash W.E."/>
            <person name="Mardis E.R."/>
            <person name="Wilson R.K."/>
        </authorList>
    </citation>
    <scope>NUCLEOTIDE SEQUENCE [LARGE SCALE GENOMIC DNA]</scope>
    <source>
        <strain evidence="2">DSM 1552</strain>
    </source>
</reference>
<dbReference type="RefSeq" id="WP_004609257.1">
    <property type="nucleotide sequence ID" value="NZ_CP102275.1"/>
</dbReference>
<evidence type="ECO:0000259" key="1">
    <source>
        <dbReference type="Pfam" id="PF00534"/>
    </source>
</evidence>
<protein>
    <submittedName>
        <fullName evidence="2">Glycosyltransferase, group 1 family protein</fullName>
        <ecNumber evidence="2">2.4.-.-</ecNumber>
    </submittedName>
</protein>
<dbReference type="OrthoDB" id="1936552at2"/>
<dbReference type="Gene3D" id="3.40.50.2000">
    <property type="entry name" value="Glycogen Phosphorylase B"/>
    <property type="match status" value="1"/>
</dbReference>
<organism evidence="2 3">
    <name type="scientific">Thomasclavelia spiroformis DSM 1552</name>
    <dbReference type="NCBI Taxonomy" id="428126"/>
    <lineage>
        <taxon>Bacteria</taxon>
        <taxon>Bacillati</taxon>
        <taxon>Bacillota</taxon>
        <taxon>Erysipelotrichia</taxon>
        <taxon>Erysipelotrichales</taxon>
        <taxon>Coprobacillaceae</taxon>
        <taxon>Thomasclavelia</taxon>
    </lineage>
</organism>
<dbReference type="GeneID" id="94017607"/>
<dbReference type="GO" id="GO:0016757">
    <property type="term" value="F:glycosyltransferase activity"/>
    <property type="evidence" value="ECO:0007669"/>
    <property type="project" value="UniProtKB-KW"/>
</dbReference>
<dbReference type="PANTHER" id="PTHR12526:SF630">
    <property type="entry name" value="GLYCOSYLTRANSFERASE"/>
    <property type="match status" value="1"/>
</dbReference>
<proteinExistence type="predicted"/>
<dbReference type="EC" id="2.4.-.-" evidence="2"/>
<dbReference type="Pfam" id="PF00534">
    <property type="entry name" value="Glycos_transf_1"/>
    <property type="match status" value="1"/>
</dbReference>
<dbReference type="AlphaFoldDB" id="B1C0Q1"/>
<comment type="caution">
    <text evidence="2">The sequence shown here is derived from an EMBL/GenBank/DDBJ whole genome shotgun (WGS) entry which is preliminary data.</text>
</comment>
<evidence type="ECO:0000313" key="3">
    <source>
        <dbReference type="Proteomes" id="UP000004910"/>
    </source>
</evidence>